<dbReference type="PROSITE" id="PS50995">
    <property type="entry name" value="HTH_MARR_2"/>
    <property type="match status" value="1"/>
</dbReference>
<evidence type="ECO:0000259" key="1">
    <source>
        <dbReference type="PROSITE" id="PS50995"/>
    </source>
</evidence>
<dbReference type="PANTHER" id="PTHR33164:SF57">
    <property type="entry name" value="MARR-FAMILY TRANSCRIPTIONAL REGULATOR"/>
    <property type="match status" value="1"/>
</dbReference>
<comment type="caution">
    <text evidence="2">The sequence shown here is derived from an EMBL/GenBank/DDBJ whole genome shotgun (WGS) entry which is preliminary data.</text>
</comment>
<protein>
    <recommendedName>
        <fullName evidence="1">HTH marR-type domain-containing protein</fullName>
    </recommendedName>
</protein>
<dbReference type="Proteomes" id="UP000237061">
    <property type="component" value="Unassembled WGS sequence"/>
</dbReference>
<gene>
    <name evidence="2" type="ORF">CVS27_08810</name>
</gene>
<dbReference type="GO" id="GO:0003700">
    <property type="term" value="F:DNA-binding transcription factor activity"/>
    <property type="evidence" value="ECO:0007669"/>
    <property type="project" value="InterPro"/>
</dbReference>
<dbReference type="InterPro" id="IPR036388">
    <property type="entry name" value="WH-like_DNA-bd_sf"/>
</dbReference>
<dbReference type="AlphaFoldDB" id="A0A2S3ZXQ9"/>
<dbReference type="EMBL" id="PPXC01000005">
    <property type="protein sequence ID" value="POH73990.1"/>
    <property type="molecule type" value="Genomic_DNA"/>
</dbReference>
<dbReference type="SMART" id="SM00347">
    <property type="entry name" value="HTH_MARR"/>
    <property type="match status" value="1"/>
</dbReference>
<feature type="domain" description="HTH marR-type" evidence="1">
    <location>
        <begin position="42"/>
        <end position="178"/>
    </location>
</feature>
<name>A0A2S3ZXQ9_ARTGL</name>
<dbReference type="InterPro" id="IPR039422">
    <property type="entry name" value="MarR/SlyA-like"/>
</dbReference>
<dbReference type="SUPFAM" id="SSF46785">
    <property type="entry name" value="Winged helix' DNA-binding domain"/>
    <property type="match status" value="1"/>
</dbReference>
<dbReference type="PANTHER" id="PTHR33164">
    <property type="entry name" value="TRANSCRIPTIONAL REGULATOR, MARR FAMILY"/>
    <property type="match status" value="1"/>
</dbReference>
<evidence type="ECO:0000313" key="2">
    <source>
        <dbReference type="EMBL" id="POH73990.1"/>
    </source>
</evidence>
<dbReference type="InterPro" id="IPR000835">
    <property type="entry name" value="HTH_MarR-typ"/>
</dbReference>
<evidence type="ECO:0000313" key="3">
    <source>
        <dbReference type="Proteomes" id="UP000237061"/>
    </source>
</evidence>
<reference evidence="2 3" key="1">
    <citation type="submission" date="2018-01" db="EMBL/GenBank/DDBJ databases">
        <title>Arthrobacter sp. nov., from glaciers in China.</title>
        <authorList>
            <person name="Liu Q."/>
            <person name="Xin Y.-H."/>
        </authorList>
    </citation>
    <scope>NUCLEOTIDE SEQUENCE [LARGE SCALE GENOMIC DNA]</scope>
    <source>
        <strain evidence="2 3">HLT2-12-2</strain>
    </source>
</reference>
<organism evidence="2 3">
    <name type="scientific">Arthrobacter glacialis</name>
    <dbReference type="NCBI Taxonomy" id="1664"/>
    <lineage>
        <taxon>Bacteria</taxon>
        <taxon>Bacillati</taxon>
        <taxon>Actinomycetota</taxon>
        <taxon>Actinomycetes</taxon>
        <taxon>Micrococcales</taxon>
        <taxon>Micrococcaceae</taxon>
        <taxon>Arthrobacter</taxon>
    </lineage>
</organism>
<dbReference type="InterPro" id="IPR036390">
    <property type="entry name" value="WH_DNA-bd_sf"/>
</dbReference>
<accession>A0A2S3ZXQ9</accession>
<proteinExistence type="predicted"/>
<dbReference type="GO" id="GO:0006950">
    <property type="term" value="P:response to stress"/>
    <property type="evidence" value="ECO:0007669"/>
    <property type="project" value="TreeGrafter"/>
</dbReference>
<dbReference type="Pfam" id="PF12802">
    <property type="entry name" value="MarR_2"/>
    <property type="match status" value="1"/>
</dbReference>
<dbReference type="PRINTS" id="PR00598">
    <property type="entry name" value="HTHMARR"/>
</dbReference>
<keyword evidence="3" id="KW-1185">Reference proteome</keyword>
<sequence length="191" mass="20164">MAQQCCSCDTLSDILSSGHYIHGRLRRKVLSNDKSTQVTADSAALIASLSRVLAEWTAPEFLTAVAAREGVALDPGAITMITMLSHNGPLRPSHLATSMVTGASNISKIVGRLSSAGLVERVADPADARAQRVQLSAAGHKVAAALVRAGNGLVDQLLDGWPEPDRAEFTRLLAKFEKSTIVLSARLGNKP</sequence>
<dbReference type="Gene3D" id="1.10.10.10">
    <property type="entry name" value="Winged helix-like DNA-binding domain superfamily/Winged helix DNA-binding domain"/>
    <property type="match status" value="1"/>
</dbReference>